<reference evidence="1 2" key="1">
    <citation type="submission" date="2018-03" db="EMBL/GenBank/DDBJ databases">
        <title>Genomic Encyclopedia of Archaeal and Bacterial Type Strains, Phase II (KMG-II): from individual species to whole genera.</title>
        <authorList>
            <person name="Goeker M."/>
        </authorList>
    </citation>
    <scope>NUCLEOTIDE SEQUENCE [LARGE SCALE GENOMIC DNA]</scope>
    <source>
        <strain evidence="1 2">DSM 28229</strain>
    </source>
</reference>
<keyword evidence="2" id="KW-1185">Reference proteome</keyword>
<accession>A0A315ZC57</accession>
<organism evidence="1 2">
    <name type="scientific">Sediminitomix flava</name>
    <dbReference type="NCBI Taxonomy" id="379075"/>
    <lineage>
        <taxon>Bacteria</taxon>
        <taxon>Pseudomonadati</taxon>
        <taxon>Bacteroidota</taxon>
        <taxon>Cytophagia</taxon>
        <taxon>Cytophagales</taxon>
        <taxon>Flammeovirgaceae</taxon>
        <taxon>Sediminitomix</taxon>
    </lineage>
</organism>
<dbReference type="Proteomes" id="UP000245535">
    <property type="component" value="Unassembled WGS sequence"/>
</dbReference>
<proteinExistence type="predicted"/>
<comment type="caution">
    <text evidence="1">The sequence shown here is derived from an EMBL/GenBank/DDBJ whole genome shotgun (WGS) entry which is preliminary data.</text>
</comment>
<evidence type="ECO:0000313" key="2">
    <source>
        <dbReference type="Proteomes" id="UP000245535"/>
    </source>
</evidence>
<dbReference type="EMBL" id="QGDO01000002">
    <property type="protein sequence ID" value="PWJ43121.1"/>
    <property type="molecule type" value="Genomic_DNA"/>
</dbReference>
<dbReference type="RefSeq" id="WP_109617405.1">
    <property type="nucleotide sequence ID" value="NZ_QGDO01000002.1"/>
</dbReference>
<gene>
    <name evidence="1" type="ORF">BC781_102670</name>
</gene>
<name>A0A315ZC57_SEDFL</name>
<evidence type="ECO:0000313" key="1">
    <source>
        <dbReference type="EMBL" id="PWJ43121.1"/>
    </source>
</evidence>
<dbReference type="AlphaFoldDB" id="A0A315ZC57"/>
<sequence>MITVSSSNLNKGDVGSVMLNIPTGVGYNVANSVCEVKVRREGVVFIPSEWLGDYTAVENESNEYDMSIVQEGEQYFIQNLWNNAEDGAHLVEIVFEGSSVYIPGGQLVSDWQDHRTKENIPVALDANDKSIAFNLLLVNSSNEDYGNLETVATMDANSLAPEAWLGTYFVSEVVNGETGETSEYEVKIVKEGNQFFIENMWNNIWDGAHLVEIIFDGDMAVIPAGQLVSDWQDHATKEDLEVTLTCDGMILEFTLLLENSSGVAYQPLPTTYTKKCDCPAEN</sequence>
<protein>
    <submittedName>
        <fullName evidence="1">Uncharacterized protein</fullName>
    </submittedName>
</protein>